<dbReference type="InterPro" id="IPR015943">
    <property type="entry name" value="WD40/YVTN_repeat-like_dom_sf"/>
</dbReference>
<gene>
    <name evidence="5" type="ORF">GPA25_10640</name>
</gene>
<dbReference type="Pfam" id="PF14870">
    <property type="entry name" value="PSII_BNR"/>
    <property type="match status" value="2"/>
</dbReference>
<sequence>MLRRFKKYGGGARGVVTLMSSSAPLVIVGGLLYAGLFVKAEALVQKVEPPPIERRDSFYGVAAPDSRVVWAAGAGGKIVRSEDGGESWARQITNTEVNLQGIAAWDSDSAVAVGNDGVVIVTRDGGRSWARAEIPASGNPNKLFRVRIVGDTAWAVGEFGALLRSPDRGETWSRALPEKDRAWNDIAFVGDAGWLVGEFGALMKSGDGGASWDEVATPNKASLMSVAFRDAEHGVAVGLTGTLLVTADGGVSWQQVPAFTREHLYSVTWDEGRWLAVGDKGVMATADAGADQWQLGRVADGDVSWRTQITRAGSRYFLAGSNLAVLDDTGALSVAGHKRM</sequence>
<dbReference type="PANTHER" id="PTHR47199:SF2">
    <property type="entry name" value="PHOTOSYSTEM II STABILITY_ASSEMBLY FACTOR HCF136, CHLOROPLASTIC"/>
    <property type="match status" value="1"/>
</dbReference>
<evidence type="ECO:0000256" key="1">
    <source>
        <dbReference type="ARBA" id="ARBA00022531"/>
    </source>
</evidence>
<accession>A0ABX1QCT7</accession>
<dbReference type="Gene3D" id="2.130.10.10">
    <property type="entry name" value="YVTN repeat-like/Quinoprotein amine dehydrogenase"/>
    <property type="match status" value="2"/>
</dbReference>
<comment type="caution">
    <text evidence="5">The sequence shown here is derived from an EMBL/GenBank/DDBJ whole genome shotgun (WGS) entry which is preliminary data.</text>
</comment>
<keyword evidence="3" id="KW-0812">Transmembrane</keyword>
<protein>
    <submittedName>
        <fullName evidence="5">Glycosyl hydrolase</fullName>
    </submittedName>
</protein>
<keyword evidence="6" id="KW-1185">Reference proteome</keyword>
<dbReference type="InterPro" id="IPR028203">
    <property type="entry name" value="PSII_CF48-like_dom"/>
</dbReference>
<dbReference type="EMBL" id="WTVQ01000015">
    <property type="protein sequence ID" value="NMG75212.1"/>
    <property type="molecule type" value="Genomic_DNA"/>
</dbReference>
<keyword evidence="5" id="KW-0378">Hydrolase</keyword>
<keyword evidence="3" id="KW-1133">Transmembrane helix</keyword>
<evidence type="ECO:0000256" key="2">
    <source>
        <dbReference type="ARBA" id="ARBA00023276"/>
    </source>
</evidence>
<organism evidence="5 6">
    <name type="scientific">Aromatoleum diolicum</name>
    <dbReference type="NCBI Taxonomy" id="75796"/>
    <lineage>
        <taxon>Bacteria</taxon>
        <taxon>Pseudomonadati</taxon>
        <taxon>Pseudomonadota</taxon>
        <taxon>Betaproteobacteria</taxon>
        <taxon>Rhodocyclales</taxon>
        <taxon>Rhodocyclaceae</taxon>
        <taxon>Aromatoleum</taxon>
    </lineage>
</organism>
<dbReference type="RefSeq" id="WP_169260359.1">
    <property type="nucleotide sequence ID" value="NZ_WTVQ01000015.1"/>
</dbReference>
<dbReference type="GO" id="GO:0016787">
    <property type="term" value="F:hydrolase activity"/>
    <property type="evidence" value="ECO:0007669"/>
    <property type="project" value="UniProtKB-KW"/>
</dbReference>
<feature type="domain" description="Photosynthesis system II assembly factor Ycf48/Hcf136-like" evidence="4">
    <location>
        <begin position="211"/>
        <end position="294"/>
    </location>
</feature>
<evidence type="ECO:0000259" key="4">
    <source>
        <dbReference type="Pfam" id="PF14870"/>
    </source>
</evidence>
<dbReference type="SUPFAM" id="SSF110296">
    <property type="entry name" value="Oligoxyloglucan reducing end-specific cellobiohydrolase"/>
    <property type="match status" value="1"/>
</dbReference>
<feature type="domain" description="Photosynthesis system II assembly factor Ycf48/Hcf136-like" evidence="4">
    <location>
        <begin position="95"/>
        <end position="175"/>
    </location>
</feature>
<evidence type="ECO:0000313" key="6">
    <source>
        <dbReference type="Proteomes" id="UP000648984"/>
    </source>
</evidence>
<dbReference type="CDD" id="cd15482">
    <property type="entry name" value="Sialidase_non-viral"/>
    <property type="match status" value="1"/>
</dbReference>
<feature type="transmembrane region" description="Helical" evidence="3">
    <location>
        <begin position="12"/>
        <end position="36"/>
    </location>
</feature>
<evidence type="ECO:0000313" key="5">
    <source>
        <dbReference type="EMBL" id="NMG75212.1"/>
    </source>
</evidence>
<reference evidence="5 6" key="1">
    <citation type="submission" date="2019-12" db="EMBL/GenBank/DDBJ databases">
        <title>Comparative genomics gives insights into the taxonomy of the Azoarcus-Aromatoleum group and reveals separate origins of nif in the plant-associated Azoarcus and non-plant-associated Aromatoleum sub-groups.</title>
        <authorList>
            <person name="Lafos M."/>
            <person name="Maluk M."/>
            <person name="Batista M."/>
            <person name="Junghare M."/>
            <person name="Carmona M."/>
            <person name="Faoro H."/>
            <person name="Cruz L.M."/>
            <person name="Battistoni F."/>
            <person name="De Souza E."/>
            <person name="Pedrosa F."/>
            <person name="Chen W.-M."/>
            <person name="Poole P.S."/>
            <person name="Dixon R.A."/>
            <person name="James E.K."/>
        </authorList>
    </citation>
    <scope>NUCLEOTIDE SEQUENCE [LARGE SCALE GENOMIC DNA]</scope>
    <source>
        <strain evidence="5 6">22Lin</strain>
    </source>
</reference>
<evidence type="ECO:0000256" key="3">
    <source>
        <dbReference type="SAM" id="Phobius"/>
    </source>
</evidence>
<keyword evidence="1" id="KW-0602">Photosynthesis</keyword>
<keyword evidence="3" id="KW-0472">Membrane</keyword>
<dbReference type="Proteomes" id="UP000648984">
    <property type="component" value="Unassembled WGS sequence"/>
</dbReference>
<proteinExistence type="predicted"/>
<dbReference type="PANTHER" id="PTHR47199">
    <property type="entry name" value="PHOTOSYSTEM II STABILITY/ASSEMBLY FACTOR HCF136, CHLOROPLASTIC"/>
    <property type="match status" value="1"/>
</dbReference>
<keyword evidence="2" id="KW-0604">Photosystem II</keyword>
<name>A0ABX1QCT7_9RHOO</name>